<comment type="function">
    <text evidence="7">Catalyzes the reduction of hydroxylamine to form NH(3) and H(2)O.</text>
</comment>
<keyword evidence="2 7" id="KW-0963">Cytoplasm</keyword>
<dbReference type="CDD" id="cd01914">
    <property type="entry name" value="HCP"/>
    <property type="match status" value="1"/>
</dbReference>
<gene>
    <name evidence="7" type="primary">hcp</name>
    <name evidence="8" type="ORF">C8N35_11035</name>
</gene>
<dbReference type="FunFam" id="3.40.50.2030:FF:000002">
    <property type="entry name" value="Hydroxylamine reductase"/>
    <property type="match status" value="1"/>
</dbReference>
<evidence type="ECO:0000256" key="1">
    <source>
        <dbReference type="ARBA" id="ARBA00004496"/>
    </source>
</evidence>
<evidence type="ECO:0000256" key="5">
    <source>
        <dbReference type="ARBA" id="ARBA00023004"/>
    </source>
</evidence>
<dbReference type="EMBL" id="QAYG01000010">
    <property type="protein sequence ID" value="PTW57556.1"/>
    <property type="molecule type" value="Genomic_DNA"/>
</dbReference>
<feature type="binding site" evidence="7">
    <location>
        <position position="44"/>
    </location>
    <ligand>
        <name>[4Fe-4S] cluster</name>
        <dbReference type="ChEBI" id="CHEBI:49883"/>
    </ligand>
</feature>
<feature type="binding site" evidence="7">
    <location>
        <position position="279"/>
    </location>
    <ligand>
        <name>hybrid [4Fe-2O-2S] cluster</name>
        <dbReference type="ChEBI" id="CHEBI:60519"/>
    </ligand>
</feature>
<accession>A0A2T5V1E7</accession>
<comment type="similarity">
    <text evidence="7">Belongs to the HCP family.</text>
</comment>
<name>A0A2T5V1E7_9HYPH</name>
<keyword evidence="5 7" id="KW-0408">Iron</keyword>
<comment type="cofactor">
    <cofactor evidence="7">
        <name>hybrid [4Fe-2O-2S] cluster</name>
        <dbReference type="ChEBI" id="CHEBI:60519"/>
    </cofactor>
    <text evidence="7">Binds 1 hybrid [4Fe-2O-2S] cluster.</text>
</comment>
<feature type="modified residue" description="Cysteine persulfide" evidence="7">
    <location>
        <position position="410"/>
    </location>
</feature>
<dbReference type="Pfam" id="PF03063">
    <property type="entry name" value="Prismane"/>
    <property type="match status" value="1"/>
</dbReference>
<reference evidence="8 9" key="1">
    <citation type="submission" date="2018-04" db="EMBL/GenBank/DDBJ databases">
        <title>Genomic Encyclopedia of Archaeal and Bacterial Type Strains, Phase II (KMG-II): from individual species to whole genera.</title>
        <authorList>
            <person name="Goeker M."/>
        </authorList>
    </citation>
    <scope>NUCLEOTIDE SEQUENCE [LARGE SCALE GENOMIC DNA]</scope>
    <source>
        <strain evidence="8 9">DSM 23382</strain>
    </source>
</reference>
<dbReference type="GO" id="GO:0050418">
    <property type="term" value="F:hydroxylamine reductase activity"/>
    <property type="evidence" value="ECO:0007669"/>
    <property type="project" value="UniProtKB-UniRule"/>
</dbReference>
<comment type="cofactor">
    <cofactor evidence="7">
        <name>[4Fe-4S] cluster</name>
        <dbReference type="ChEBI" id="CHEBI:49883"/>
    </cofactor>
    <text evidence="7">Binds 1 [4Fe-4S] cluster.</text>
</comment>
<sequence>MLKIKMLSMVLSIWSIQPDRDELQKWGSRMLCYQCEQTTPGGGCSDIGVCGKEPDVADLQDLLIDAAQRLARSLSTVPAEQRPQGASAQLENALFTTVTNVNFDAESIEALIVAVDTMTDPANPEASGASREERLTNAYKVGISARRARQGENVTGLQDLLLFGLKGMAAYAHHARRLGRTDPVVDAFMIEALAKLAEGLSDPDALIALNLKCGEVTVAVLALLDGANTGSYGHPVPTAVRMGHVPGKAILVSGHDLKDLKALLEQTEGTGINIYTHGEMLPAHGYPELNKYPHLAGHYGGAWMRQRREFENFPGPILMTTNCIQRPAPTYEDRIYTCGLVAFPFVKHVEGSDFSALLEAAKATPGFTDETNAGDHLVGFGHNAVLSVADTIIDAVKSGALKKFVLIGGCDGVKFDRSYYTDLATSLPQDWAILTLGCGKFRVIGHDYGNIGGLPRLLDMGQCNDAFSAVKVAMALADAFECSINDLPLHLVLSWYEQKAICILLALLHLGVKNIRIGPSLPAFITPSVLQVLVDTFNVMPIDTVENDLKAMQAA</sequence>
<dbReference type="SUPFAM" id="SSF56821">
    <property type="entry name" value="Prismane protein-like"/>
    <property type="match status" value="1"/>
</dbReference>
<feature type="binding site" evidence="7">
    <location>
        <position position="499"/>
    </location>
    <ligand>
        <name>hybrid [4Fe-2O-2S] cluster</name>
        <dbReference type="ChEBI" id="CHEBI:60519"/>
    </ligand>
</feature>
<dbReference type="InterPro" id="IPR016100">
    <property type="entry name" value="Prismane_a-bundle"/>
</dbReference>
<dbReference type="InterPro" id="IPR016099">
    <property type="entry name" value="Prismane-like_a/b-sand"/>
</dbReference>
<evidence type="ECO:0000256" key="2">
    <source>
        <dbReference type="ARBA" id="ARBA00022490"/>
    </source>
</evidence>
<evidence type="ECO:0000256" key="6">
    <source>
        <dbReference type="ARBA" id="ARBA00023014"/>
    </source>
</evidence>
<dbReference type="GO" id="GO:0004601">
    <property type="term" value="F:peroxidase activity"/>
    <property type="evidence" value="ECO:0007669"/>
    <property type="project" value="TreeGrafter"/>
</dbReference>
<dbReference type="GO" id="GO:0005737">
    <property type="term" value="C:cytoplasm"/>
    <property type="evidence" value="ECO:0007669"/>
    <property type="project" value="UniProtKB-SubCell"/>
</dbReference>
<comment type="caution">
    <text evidence="8">The sequence shown here is derived from an EMBL/GenBank/DDBJ whole genome shotgun (WGS) entry which is preliminary data.</text>
</comment>
<dbReference type="Gene3D" id="3.40.50.2030">
    <property type="match status" value="2"/>
</dbReference>
<feature type="binding site" evidence="7">
    <location>
        <position position="497"/>
    </location>
    <ligand>
        <name>hybrid [4Fe-2O-2S] cluster</name>
        <dbReference type="ChEBI" id="CHEBI:60519"/>
    </ligand>
</feature>
<dbReference type="AlphaFoldDB" id="A0A2T5V1E7"/>
<evidence type="ECO:0000313" key="9">
    <source>
        <dbReference type="Proteomes" id="UP000244081"/>
    </source>
</evidence>
<evidence type="ECO:0000256" key="7">
    <source>
        <dbReference type="HAMAP-Rule" id="MF_00069"/>
    </source>
</evidence>
<keyword evidence="9" id="KW-1185">Reference proteome</keyword>
<dbReference type="InterPro" id="IPR010048">
    <property type="entry name" value="Hydroxylam_reduct"/>
</dbReference>
<feature type="binding site" evidence="7">
    <location>
        <position position="255"/>
    </location>
    <ligand>
        <name>hybrid [4Fe-2O-2S] cluster</name>
        <dbReference type="ChEBI" id="CHEBI:60519"/>
    </ligand>
</feature>
<keyword evidence="3 7" id="KW-0479">Metal-binding</keyword>
<keyword evidence="7" id="KW-0004">4Fe-4S</keyword>
<dbReference type="NCBIfam" id="TIGR01703">
    <property type="entry name" value="hybrid_clust"/>
    <property type="match status" value="1"/>
</dbReference>
<dbReference type="PANTHER" id="PTHR30109">
    <property type="entry name" value="HYDROXYLAMINE REDUCTASE"/>
    <property type="match status" value="1"/>
</dbReference>
<feature type="binding site" evidence="7">
    <location>
        <position position="323"/>
    </location>
    <ligand>
        <name>hybrid [4Fe-2O-2S] cluster</name>
        <dbReference type="ChEBI" id="CHEBI:60519"/>
    </ligand>
</feature>
<feature type="binding site" evidence="7">
    <location>
        <position position="50"/>
    </location>
    <ligand>
        <name>[4Fe-4S] cluster</name>
        <dbReference type="ChEBI" id="CHEBI:49883"/>
    </ligand>
</feature>
<dbReference type="GO" id="GO:0042542">
    <property type="term" value="P:response to hydrogen peroxide"/>
    <property type="evidence" value="ECO:0007669"/>
    <property type="project" value="TreeGrafter"/>
</dbReference>
<keyword evidence="4 7" id="KW-0560">Oxidoreductase</keyword>
<dbReference type="NCBIfam" id="NF003658">
    <property type="entry name" value="PRK05290.1"/>
    <property type="match status" value="1"/>
</dbReference>
<feature type="binding site" evidence="7">
    <location>
        <position position="438"/>
    </location>
    <ligand>
        <name>hybrid [4Fe-2O-2S] cluster</name>
        <dbReference type="ChEBI" id="CHEBI:60519"/>
    </ligand>
</feature>
<proteinExistence type="inferred from homology"/>
<dbReference type="Proteomes" id="UP000244081">
    <property type="component" value="Unassembled WGS sequence"/>
</dbReference>
<comment type="catalytic activity">
    <reaction evidence="7">
        <text>A + NH4(+) + H2O = hydroxylamine + AH2 + H(+)</text>
        <dbReference type="Rhea" id="RHEA:22052"/>
        <dbReference type="ChEBI" id="CHEBI:13193"/>
        <dbReference type="ChEBI" id="CHEBI:15377"/>
        <dbReference type="ChEBI" id="CHEBI:15378"/>
        <dbReference type="ChEBI" id="CHEBI:15429"/>
        <dbReference type="ChEBI" id="CHEBI:17499"/>
        <dbReference type="ChEBI" id="CHEBI:28938"/>
        <dbReference type="EC" id="1.7.99.1"/>
    </reaction>
</comment>
<feature type="binding site" evidence="7">
    <location>
        <position position="463"/>
    </location>
    <ligand>
        <name>hybrid [4Fe-2O-2S] cluster</name>
        <dbReference type="ChEBI" id="CHEBI:60519"/>
    </ligand>
</feature>
<dbReference type="HAMAP" id="MF_00069">
    <property type="entry name" value="Hydroxylam_reduct"/>
    <property type="match status" value="1"/>
</dbReference>
<organism evidence="8 9">
    <name type="scientific">Breoghania corrubedonensis</name>
    <dbReference type="NCBI Taxonomy" id="665038"/>
    <lineage>
        <taxon>Bacteria</taxon>
        <taxon>Pseudomonadati</taxon>
        <taxon>Pseudomonadota</taxon>
        <taxon>Alphaproteobacteria</taxon>
        <taxon>Hyphomicrobiales</taxon>
        <taxon>Stappiaceae</taxon>
        <taxon>Breoghania</taxon>
    </lineage>
</organism>
<feature type="binding site" evidence="7">
    <location>
        <position position="32"/>
    </location>
    <ligand>
        <name>[4Fe-4S] cluster</name>
        <dbReference type="ChEBI" id="CHEBI:49883"/>
    </ligand>
</feature>
<evidence type="ECO:0000256" key="3">
    <source>
        <dbReference type="ARBA" id="ARBA00022723"/>
    </source>
</evidence>
<dbReference type="EC" id="1.7.99.1" evidence="7"/>
<dbReference type="Gene3D" id="1.20.1270.20">
    <property type="match status" value="2"/>
</dbReference>
<dbReference type="FunFam" id="3.40.50.2030:FF:000001">
    <property type="entry name" value="Hydroxylamine reductase"/>
    <property type="match status" value="1"/>
</dbReference>
<dbReference type="InterPro" id="IPR011254">
    <property type="entry name" value="Prismane-like_sf"/>
</dbReference>
<dbReference type="PANTHER" id="PTHR30109:SF0">
    <property type="entry name" value="HYDROXYLAMINE REDUCTASE"/>
    <property type="match status" value="1"/>
</dbReference>
<dbReference type="InterPro" id="IPR004137">
    <property type="entry name" value="HCP/CODH"/>
</dbReference>
<keyword evidence="6 7" id="KW-0411">Iron-sulfur</keyword>
<dbReference type="GO" id="GO:0046872">
    <property type="term" value="F:metal ion binding"/>
    <property type="evidence" value="ECO:0007669"/>
    <property type="project" value="UniProtKB-KW"/>
</dbReference>
<evidence type="ECO:0000313" key="8">
    <source>
        <dbReference type="EMBL" id="PTW57556.1"/>
    </source>
</evidence>
<dbReference type="PIRSF" id="PIRSF000076">
    <property type="entry name" value="HCP"/>
    <property type="match status" value="1"/>
</dbReference>
<feature type="binding site" description="via persulfide group" evidence="7">
    <location>
        <position position="410"/>
    </location>
    <ligand>
        <name>hybrid [4Fe-2O-2S] cluster</name>
        <dbReference type="ChEBI" id="CHEBI:60519"/>
    </ligand>
</feature>
<feature type="binding site" evidence="7">
    <location>
        <position position="35"/>
    </location>
    <ligand>
        <name>[4Fe-4S] cluster</name>
        <dbReference type="ChEBI" id="CHEBI:49883"/>
    </ligand>
</feature>
<dbReference type="GO" id="GO:0051539">
    <property type="term" value="F:4 iron, 4 sulfur cluster binding"/>
    <property type="evidence" value="ECO:0007669"/>
    <property type="project" value="UniProtKB-KW"/>
</dbReference>
<protein>
    <recommendedName>
        <fullName evidence="7">Hydroxylamine reductase</fullName>
        <ecNumber evidence="7">1.7.99.1</ecNumber>
    </recommendedName>
    <alternativeName>
        <fullName evidence="7">Hybrid-cluster protein</fullName>
        <shortName evidence="7">HCP</shortName>
    </alternativeName>
    <alternativeName>
        <fullName evidence="7">Prismane protein</fullName>
    </alternativeName>
</protein>
<comment type="subcellular location">
    <subcellularLocation>
        <location evidence="1 7">Cytoplasm</location>
    </subcellularLocation>
</comment>
<evidence type="ECO:0000256" key="4">
    <source>
        <dbReference type="ARBA" id="ARBA00023002"/>
    </source>
</evidence>